<reference evidence="2" key="1">
    <citation type="submission" date="2023-03" db="EMBL/GenBank/DDBJ databases">
        <title>Massive genome expansion in bonnet fungi (Mycena s.s.) driven by repeated elements and novel gene families across ecological guilds.</title>
        <authorList>
            <consortium name="Lawrence Berkeley National Laboratory"/>
            <person name="Harder C.B."/>
            <person name="Miyauchi S."/>
            <person name="Viragh M."/>
            <person name="Kuo A."/>
            <person name="Thoen E."/>
            <person name="Andreopoulos B."/>
            <person name="Lu D."/>
            <person name="Skrede I."/>
            <person name="Drula E."/>
            <person name="Henrissat B."/>
            <person name="Morin E."/>
            <person name="Kohler A."/>
            <person name="Barry K."/>
            <person name="LaButti K."/>
            <person name="Morin E."/>
            <person name="Salamov A."/>
            <person name="Lipzen A."/>
            <person name="Mereny Z."/>
            <person name="Hegedus B."/>
            <person name="Baldrian P."/>
            <person name="Stursova M."/>
            <person name="Weitz H."/>
            <person name="Taylor A."/>
            <person name="Grigoriev I.V."/>
            <person name="Nagy L.G."/>
            <person name="Martin F."/>
            <person name="Kauserud H."/>
        </authorList>
    </citation>
    <scope>NUCLEOTIDE SEQUENCE</scope>
    <source>
        <strain evidence="2">CBHHK173m</strain>
    </source>
</reference>
<feature type="region of interest" description="Disordered" evidence="1">
    <location>
        <begin position="73"/>
        <end position="92"/>
    </location>
</feature>
<evidence type="ECO:0000256" key="1">
    <source>
        <dbReference type="SAM" id="MobiDB-lite"/>
    </source>
</evidence>
<protein>
    <submittedName>
        <fullName evidence="2">Uncharacterized protein</fullName>
    </submittedName>
</protein>
<proteinExistence type="predicted"/>
<organism evidence="2 3">
    <name type="scientific">Mycena belliarum</name>
    <dbReference type="NCBI Taxonomy" id="1033014"/>
    <lineage>
        <taxon>Eukaryota</taxon>
        <taxon>Fungi</taxon>
        <taxon>Dikarya</taxon>
        <taxon>Basidiomycota</taxon>
        <taxon>Agaricomycotina</taxon>
        <taxon>Agaricomycetes</taxon>
        <taxon>Agaricomycetidae</taxon>
        <taxon>Agaricales</taxon>
        <taxon>Marasmiineae</taxon>
        <taxon>Mycenaceae</taxon>
        <taxon>Mycena</taxon>
    </lineage>
</organism>
<name>A0AAD6U6H9_9AGAR</name>
<feature type="compositionally biased region" description="Basic residues" evidence="1">
    <location>
        <begin position="118"/>
        <end position="141"/>
    </location>
</feature>
<feature type="compositionally biased region" description="Basic residues" evidence="1">
    <location>
        <begin position="73"/>
        <end position="90"/>
    </location>
</feature>
<keyword evidence="3" id="KW-1185">Reference proteome</keyword>
<evidence type="ECO:0000313" key="3">
    <source>
        <dbReference type="Proteomes" id="UP001222325"/>
    </source>
</evidence>
<dbReference type="EMBL" id="JARJCN010000017">
    <property type="protein sequence ID" value="KAJ7092829.1"/>
    <property type="molecule type" value="Genomic_DNA"/>
</dbReference>
<feature type="compositionally biased region" description="Low complexity" evidence="1">
    <location>
        <begin position="142"/>
        <end position="163"/>
    </location>
</feature>
<comment type="caution">
    <text evidence="2">The sequence shown here is derived from an EMBL/GenBank/DDBJ whole genome shotgun (WGS) entry which is preliminary data.</text>
</comment>
<dbReference type="Proteomes" id="UP001222325">
    <property type="component" value="Unassembled WGS sequence"/>
</dbReference>
<feature type="compositionally biased region" description="Basic residues" evidence="1">
    <location>
        <begin position="49"/>
        <end position="63"/>
    </location>
</feature>
<feature type="region of interest" description="Disordered" evidence="1">
    <location>
        <begin position="1"/>
        <end position="63"/>
    </location>
</feature>
<feature type="region of interest" description="Disordered" evidence="1">
    <location>
        <begin position="112"/>
        <end position="178"/>
    </location>
</feature>
<gene>
    <name evidence="2" type="ORF">B0H15DRAFT_163134</name>
</gene>
<accession>A0AAD6U6H9</accession>
<dbReference type="AlphaFoldDB" id="A0AAD6U6H9"/>
<sequence length="178" mass="20392">MSGSGGIRSYSPAGYTSPSGYMHTGTRTGTRTDTRTDTRSPAQREPTRRSRRSRTPTHSRRPILIRIPTLKRQRALPAPKRKLARRRRPLPRFDAPRKLARALLLRPCVTSSRCGRSAPRRMRRASRRPHRQAASLRRRLQRMAATTPFSPSTSWPTSAPTVPRSRRPIFYPLPRPPR</sequence>
<evidence type="ECO:0000313" key="2">
    <source>
        <dbReference type="EMBL" id="KAJ7092829.1"/>
    </source>
</evidence>